<proteinExistence type="predicted"/>
<accession>A0A8H7XW57</accession>
<feature type="region of interest" description="Disordered" evidence="1">
    <location>
        <begin position="425"/>
        <end position="474"/>
    </location>
</feature>
<comment type="caution">
    <text evidence="2">The sequence shown here is derived from an EMBL/GenBank/DDBJ whole genome shotgun (WGS) entry which is preliminary data.</text>
</comment>
<dbReference type="EMBL" id="JAFIQS010000008">
    <property type="protein sequence ID" value="KAG5166755.1"/>
    <property type="molecule type" value="Genomic_DNA"/>
</dbReference>
<sequence>MATTASEARKAEMARLFDLFEKLKSHRARPTSTIDEDAPMEDIRPPSRPRSTLIQTTTTEQDPAIKKLSSIVEKSSTSTRPRRNTVASMIAHGGGDVMPVDESHCDSDAESLSKFPLAERKRFPFTFKHMVHKLYDKDDWVKTIKETLEKSQNEFKPLAEQQQVPHISENDKKRSVEEEVEGGRDEKTKENVIRFEIATNPGTRTRGNSTGRQRSLSIATTGATKGYTPLSPGVRSPGFRAPVIKSPVPGIRSPGAEIDPEVRVVKKRCVGRRKSASGLANNEEASLKPDGSPRRAWVYNAAVSASERPIATAFVACPPAPPSSPTGGRAPSARYQGLGTKNLPSTMQLGGMGTKRRVIPATDAPTATSFAAFHLGPPASPTGNKGPSSRYPALGTKNLPTMMQAGGTGMKPRVVPATDAPAAARFTGFPPGPPPSPTGPSKGFMTKYSTPNSNKLPSTLKERGKPGLKRRGSIEGEMMKAAPMMMPLQQVTNLNTDGLAARRRSRIASKTEDDKGGEKVIEQKESIMKEMT</sequence>
<feature type="compositionally biased region" description="Polar residues" evidence="1">
    <location>
        <begin position="49"/>
        <end position="61"/>
    </location>
</feature>
<feature type="region of interest" description="Disordered" evidence="1">
    <location>
        <begin position="27"/>
        <end position="62"/>
    </location>
</feature>
<evidence type="ECO:0000313" key="2">
    <source>
        <dbReference type="EMBL" id="KAG5166755.1"/>
    </source>
</evidence>
<reference evidence="2" key="1">
    <citation type="submission" date="2021-02" db="EMBL/GenBank/DDBJ databases">
        <title>Psilocybe cubensis genome.</title>
        <authorList>
            <person name="Mckernan K.J."/>
            <person name="Crawford S."/>
            <person name="Trippe A."/>
            <person name="Kane L.T."/>
            <person name="Mclaughlin S."/>
        </authorList>
    </citation>
    <scope>NUCLEOTIDE SEQUENCE [LARGE SCALE GENOMIC DNA]</scope>
    <source>
        <strain evidence="2">MGC-MH-2018</strain>
    </source>
</reference>
<name>A0A8H7XW57_PSICU</name>
<feature type="compositionally biased region" description="Basic and acidic residues" evidence="1">
    <location>
        <begin position="168"/>
        <end position="186"/>
    </location>
</feature>
<evidence type="ECO:0000256" key="1">
    <source>
        <dbReference type="SAM" id="MobiDB-lite"/>
    </source>
</evidence>
<organism evidence="2">
    <name type="scientific">Psilocybe cubensis</name>
    <name type="common">Psychedelic mushroom</name>
    <name type="synonym">Stropharia cubensis</name>
    <dbReference type="NCBI Taxonomy" id="181762"/>
    <lineage>
        <taxon>Eukaryota</taxon>
        <taxon>Fungi</taxon>
        <taxon>Dikarya</taxon>
        <taxon>Basidiomycota</taxon>
        <taxon>Agaricomycotina</taxon>
        <taxon>Agaricomycetes</taxon>
        <taxon>Agaricomycetidae</taxon>
        <taxon>Agaricales</taxon>
        <taxon>Agaricineae</taxon>
        <taxon>Strophariaceae</taxon>
        <taxon>Psilocybe</taxon>
    </lineage>
</organism>
<feature type="region of interest" description="Disordered" evidence="1">
    <location>
        <begin position="158"/>
        <end position="186"/>
    </location>
</feature>
<feature type="compositionally biased region" description="Polar residues" evidence="1">
    <location>
        <begin position="447"/>
        <end position="457"/>
    </location>
</feature>
<protein>
    <submittedName>
        <fullName evidence="2">Uncharacterized protein</fullName>
    </submittedName>
</protein>
<gene>
    <name evidence="2" type="ORF">JR316_008845</name>
</gene>
<dbReference type="OrthoDB" id="3067134at2759"/>
<dbReference type="AlphaFoldDB" id="A0A8H7XW57"/>